<dbReference type="SUPFAM" id="SSF81383">
    <property type="entry name" value="F-box domain"/>
    <property type="match status" value="1"/>
</dbReference>
<proteinExistence type="predicted"/>
<comment type="caution">
    <text evidence="2">The sequence shown here is derived from an EMBL/GenBank/DDBJ whole genome shotgun (WGS) entry which is preliminary data.</text>
</comment>
<evidence type="ECO:0000313" key="3">
    <source>
        <dbReference type="Proteomes" id="UP000024635"/>
    </source>
</evidence>
<accession>A0A016WBZ6</accession>
<dbReference type="CDD" id="cd09917">
    <property type="entry name" value="F-box_SF"/>
    <property type="match status" value="1"/>
</dbReference>
<dbReference type="InterPro" id="IPR001810">
    <property type="entry name" value="F-box_dom"/>
</dbReference>
<keyword evidence="3" id="KW-1185">Reference proteome</keyword>
<protein>
    <recommendedName>
        <fullName evidence="1">F-box domain-containing protein</fullName>
    </recommendedName>
</protein>
<dbReference type="SMART" id="SM00256">
    <property type="entry name" value="FBOX"/>
    <property type="match status" value="1"/>
</dbReference>
<reference evidence="3" key="1">
    <citation type="journal article" date="2015" name="Nat. Genet.">
        <title>The genome and transcriptome of the zoonotic hookworm Ancylostoma ceylanicum identify infection-specific gene families.</title>
        <authorList>
            <person name="Schwarz E.M."/>
            <person name="Hu Y."/>
            <person name="Antoshechkin I."/>
            <person name="Miller M.M."/>
            <person name="Sternberg P.W."/>
            <person name="Aroian R.V."/>
        </authorList>
    </citation>
    <scope>NUCLEOTIDE SEQUENCE</scope>
    <source>
        <strain evidence="3">HY135</strain>
    </source>
</reference>
<dbReference type="AlphaFoldDB" id="A0A016WBZ6"/>
<dbReference type="Proteomes" id="UP000024635">
    <property type="component" value="Unassembled WGS sequence"/>
</dbReference>
<dbReference type="EMBL" id="JARK01000487">
    <property type="protein sequence ID" value="EYC36518.1"/>
    <property type="molecule type" value="Genomic_DNA"/>
</dbReference>
<dbReference type="Gene3D" id="1.20.1280.50">
    <property type="match status" value="1"/>
</dbReference>
<dbReference type="Pfam" id="PF00646">
    <property type="entry name" value="F-box"/>
    <property type="match status" value="1"/>
</dbReference>
<feature type="domain" description="F-box" evidence="1">
    <location>
        <begin position="61"/>
        <end position="110"/>
    </location>
</feature>
<dbReference type="OrthoDB" id="3219396at2759"/>
<sequence>MWKLLNSDKEMQNLLIGSVMKERPKRITKKVTRKVIEAFLRFFSSVAICYPRTPYVASEKCRRLEELPNEILLKILSYCDFTSKMNMRAVNYRLYSLVETGAFTLVRRNLIGGVEIREGDTLENTYDPGIFLV</sequence>
<organism evidence="2 3">
    <name type="scientific">Ancylostoma ceylanicum</name>
    <dbReference type="NCBI Taxonomy" id="53326"/>
    <lineage>
        <taxon>Eukaryota</taxon>
        <taxon>Metazoa</taxon>
        <taxon>Ecdysozoa</taxon>
        <taxon>Nematoda</taxon>
        <taxon>Chromadorea</taxon>
        <taxon>Rhabditida</taxon>
        <taxon>Rhabditina</taxon>
        <taxon>Rhabditomorpha</taxon>
        <taxon>Strongyloidea</taxon>
        <taxon>Ancylostomatidae</taxon>
        <taxon>Ancylostomatinae</taxon>
        <taxon>Ancylostoma</taxon>
    </lineage>
</organism>
<dbReference type="InterPro" id="IPR036047">
    <property type="entry name" value="F-box-like_dom_sf"/>
</dbReference>
<name>A0A016WBZ6_9BILA</name>
<dbReference type="PROSITE" id="PS50181">
    <property type="entry name" value="FBOX"/>
    <property type="match status" value="1"/>
</dbReference>
<gene>
    <name evidence="2" type="primary">Acey_s0887.g2865</name>
    <name evidence="2" type="ORF">Y032_0887g2865</name>
</gene>
<evidence type="ECO:0000259" key="1">
    <source>
        <dbReference type="PROSITE" id="PS50181"/>
    </source>
</evidence>
<evidence type="ECO:0000313" key="2">
    <source>
        <dbReference type="EMBL" id="EYC36518.1"/>
    </source>
</evidence>